<evidence type="ECO:0000313" key="2">
    <source>
        <dbReference type="Proteomes" id="UP000185766"/>
    </source>
</evidence>
<gene>
    <name evidence="1" type="ORF">SAMN05216214_11155</name>
</gene>
<dbReference type="InterPro" id="IPR036412">
    <property type="entry name" value="HAD-like_sf"/>
</dbReference>
<dbReference type="InterPro" id="IPR023214">
    <property type="entry name" value="HAD_sf"/>
</dbReference>
<dbReference type="AlphaFoldDB" id="A0A1H7PKW7"/>
<accession>A0A1H7PKW7</accession>
<dbReference type="Gene3D" id="3.40.50.1000">
    <property type="entry name" value="HAD superfamily/HAD-like"/>
    <property type="match status" value="1"/>
</dbReference>
<name>A0A1H7PKW7_9GAMM</name>
<dbReference type="Proteomes" id="UP000185766">
    <property type="component" value="Unassembled WGS sequence"/>
</dbReference>
<reference evidence="1 2" key="1">
    <citation type="submission" date="2016-10" db="EMBL/GenBank/DDBJ databases">
        <authorList>
            <person name="de Groot N.N."/>
        </authorList>
    </citation>
    <scope>NUCLEOTIDE SEQUENCE [LARGE SCALE GENOMIC DNA]</scope>
    <source>
        <strain evidence="1 2">JCM 19513</strain>
    </source>
</reference>
<proteinExistence type="predicted"/>
<protein>
    <submittedName>
        <fullName evidence="1">Beta-phosphoglucomutase, HAD superfamily</fullName>
    </submittedName>
</protein>
<sequence length="215" mass="23640">MQTPYALHSVLFSLCGSLVDFGSHCRTHWQRHADLPGLIHEAEQHAKRLAAGARQCLQHLHQRQLRYLWVDDLPAPACAVLQRPLSEISASNVDALQWNAQHLRPWPAPDRLWHALSHLEAPALHGSVLVSSDPATLQAGMNAGLWCIGLAVSSQHIGLSESEWHALPAPQQDALRAQATLGLFKLGVHSVIDSVSELPDCLDDIAHRLARGERP</sequence>
<dbReference type="RefSeq" id="WP_235821641.1">
    <property type="nucleotide sequence ID" value="NZ_FOAS01000011.1"/>
</dbReference>
<organism evidence="1 2">
    <name type="scientific">Atopomonas hussainii</name>
    <dbReference type="NCBI Taxonomy" id="1429083"/>
    <lineage>
        <taxon>Bacteria</taxon>
        <taxon>Pseudomonadati</taxon>
        <taxon>Pseudomonadota</taxon>
        <taxon>Gammaproteobacteria</taxon>
        <taxon>Pseudomonadales</taxon>
        <taxon>Pseudomonadaceae</taxon>
        <taxon>Atopomonas</taxon>
    </lineage>
</organism>
<dbReference type="SUPFAM" id="SSF56784">
    <property type="entry name" value="HAD-like"/>
    <property type="match status" value="1"/>
</dbReference>
<evidence type="ECO:0000313" key="1">
    <source>
        <dbReference type="EMBL" id="SEL36412.1"/>
    </source>
</evidence>
<dbReference type="STRING" id="1429083.GCA_001885685_02062"/>
<dbReference type="EMBL" id="FOAS01000011">
    <property type="protein sequence ID" value="SEL36412.1"/>
    <property type="molecule type" value="Genomic_DNA"/>
</dbReference>
<keyword evidence="2" id="KW-1185">Reference proteome</keyword>